<evidence type="ECO:0000313" key="4">
    <source>
        <dbReference type="Proteomes" id="UP001154272"/>
    </source>
</evidence>
<reference evidence="3" key="1">
    <citation type="submission" date="2022-10" db="EMBL/GenBank/DDBJ databases">
        <authorList>
            <person name="Botero Cardona J."/>
        </authorList>
    </citation>
    <scope>NUCLEOTIDE SEQUENCE</scope>
    <source>
        <strain evidence="3">R-83534</strain>
    </source>
</reference>
<dbReference type="InterPro" id="IPR015943">
    <property type="entry name" value="WD40/YVTN_repeat-like_dom_sf"/>
</dbReference>
<dbReference type="Pfam" id="PF00400">
    <property type="entry name" value="WD40"/>
    <property type="match status" value="2"/>
</dbReference>
<proteinExistence type="predicted"/>
<accession>A0ABM9HLS0</accession>
<dbReference type="InterPro" id="IPR036322">
    <property type="entry name" value="WD40_repeat_dom_sf"/>
</dbReference>
<evidence type="ECO:0000256" key="1">
    <source>
        <dbReference type="ARBA" id="ARBA00022574"/>
    </source>
</evidence>
<dbReference type="Gene3D" id="2.130.10.10">
    <property type="entry name" value="YVTN repeat-like/Quinoprotein amine dehydrogenase"/>
    <property type="match status" value="2"/>
</dbReference>
<dbReference type="InterPro" id="IPR051179">
    <property type="entry name" value="WD_repeat_multifunction"/>
</dbReference>
<evidence type="ECO:0000313" key="3">
    <source>
        <dbReference type="EMBL" id="CAI3932966.1"/>
    </source>
</evidence>
<dbReference type="Proteomes" id="UP001154272">
    <property type="component" value="Unassembled WGS sequence"/>
</dbReference>
<dbReference type="SUPFAM" id="SSF50978">
    <property type="entry name" value="WD40 repeat-like"/>
    <property type="match status" value="1"/>
</dbReference>
<gene>
    <name evidence="3" type="ORF">R83534S58_LOCUS648</name>
</gene>
<comment type="caution">
    <text evidence="3">The sequence shown here is derived from an EMBL/GenBank/DDBJ whole genome shotgun (WGS) entry which is preliminary data.</text>
</comment>
<dbReference type="PANTHER" id="PTHR19857">
    <property type="entry name" value="MITOCHONDRIAL DIVISION PROTEIN 1-RELATED"/>
    <property type="match status" value="1"/>
</dbReference>
<dbReference type="InterPro" id="IPR001680">
    <property type="entry name" value="WD40_rpt"/>
</dbReference>
<dbReference type="PANTHER" id="PTHR19857:SF8">
    <property type="entry name" value="ANGIO-ASSOCIATED MIGRATORY CELL PROTEIN"/>
    <property type="match status" value="1"/>
</dbReference>
<name>A0ABM9HLS0_9PROT</name>
<dbReference type="SMART" id="SM00320">
    <property type="entry name" value="WD40"/>
    <property type="match status" value="6"/>
</dbReference>
<sequence length="356" mass="39232">MQAPIQLIDSRGKYKQTDGNIISCVVSQNGHYVAFATADGDLWLVERKNIQQPELWQKIQPHEGGILCLSQDITPSGFITAGDDNQIVRIIPGKEPELLVKTKRWVEHMVTWFDKEGSSSKVAFVEGKQVHIYQDHFNKPLCVLEHDSTVSDLTFSKDGQNLATSYYNGATLWAIKDQKADKIKDFVWKGSHLVIALHPKEEAIVTSMQDHDLHGWRISDAHNMRMSGYPVKVQSLNFSNDGKWLATSGAESVVMWPFFDGGPMGKPPTELPGIPGGYCTIVKFHPVYGDLLAAGFIDGSILLISPDGEKVLPITLGQDKDFGSITALNFDMAGSLLFFGTEKGVIGLVDLSASNE</sequence>
<protein>
    <submittedName>
        <fullName evidence="3">WD40 repeat (WD40) (PDB:3UVN)</fullName>
    </submittedName>
</protein>
<organism evidence="3 4">
    <name type="scientific">Commensalibacter papalotli</name>
    <name type="common">ex Botero et al. 2024</name>
    <dbReference type="NCBI Taxonomy" id="2972766"/>
    <lineage>
        <taxon>Bacteria</taxon>
        <taxon>Pseudomonadati</taxon>
        <taxon>Pseudomonadota</taxon>
        <taxon>Alphaproteobacteria</taxon>
        <taxon>Acetobacterales</taxon>
        <taxon>Acetobacteraceae</taxon>
    </lineage>
</organism>
<dbReference type="RefSeq" id="WP_282023457.1">
    <property type="nucleotide sequence ID" value="NZ_CAMXCH010000001.1"/>
</dbReference>
<keyword evidence="2" id="KW-0677">Repeat</keyword>
<dbReference type="EMBL" id="CAMXCH010000001">
    <property type="protein sequence ID" value="CAI3932966.1"/>
    <property type="molecule type" value="Genomic_DNA"/>
</dbReference>
<evidence type="ECO:0000256" key="2">
    <source>
        <dbReference type="ARBA" id="ARBA00022737"/>
    </source>
</evidence>
<keyword evidence="4" id="KW-1185">Reference proteome</keyword>
<keyword evidence="1" id="KW-0853">WD repeat</keyword>